<evidence type="ECO:0000313" key="3">
    <source>
        <dbReference type="Proteomes" id="UP000050525"/>
    </source>
</evidence>
<feature type="region of interest" description="Disordered" evidence="1">
    <location>
        <begin position="1"/>
        <end position="22"/>
    </location>
</feature>
<dbReference type="AlphaFoldDB" id="A0A151PAB2"/>
<dbReference type="Proteomes" id="UP000050525">
    <property type="component" value="Unassembled WGS sequence"/>
</dbReference>
<accession>A0A151PAB2</accession>
<proteinExistence type="predicted"/>
<protein>
    <submittedName>
        <fullName evidence="2">Uncharacterized protein</fullName>
    </submittedName>
</protein>
<evidence type="ECO:0000313" key="2">
    <source>
        <dbReference type="EMBL" id="KYO45869.1"/>
    </source>
</evidence>
<comment type="caution">
    <text evidence="2">The sequence shown here is derived from an EMBL/GenBank/DDBJ whole genome shotgun (WGS) entry which is preliminary data.</text>
</comment>
<sequence length="89" mass="9578">MAGDGFSSLQVPPDSPGVGRAQGIMSLQKREVGGASWKDQDNWTTAQACICLYTPTHILNKPGPSYPVLVLSKICRHNPALLKLCQSLN</sequence>
<gene>
    <name evidence="2" type="ORF">Y1Q_0021502</name>
</gene>
<name>A0A151PAB2_ALLMI</name>
<reference evidence="2 3" key="1">
    <citation type="journal article" date="2012" name="Genome Biol.">
        <title>Sequencing three crocodilian genomes to illuminate the evolution of archosaurs and amniotes.</title>
        <authorList>
            <person name="St John J.A."/>
            <person name="Braun E.L."/>
            <person name="Isberg S.R."/>
            <person name="Miles L.G."/>
            <person name="Chong A.Y."/>
            <person name="Gongora J."/>
            <person name="Dalzell P."/>
            <person name="Moran C."/>
            <person name="Bed'hom B."/>
            <person name="Abzhanov A."/>
            <person name="Burgess S.C."/>
            <person name="Cooksey A.M."/>
            <person name="Castoe T.A."/>
            <person name="Crawford N.G."/>
            <person name="Densmore L.D."/>
            <person name="Drew J.C."/>
            <person name="Edwards S.V."/>
            <person name="Faircloth B.C."/>
            <person name="Fujita M.K."/>
            <person name="Greenwold M.J."/>
            <person name="Hoffmann F.G."/>
            <person name="Howard J.M."/>
            <person name="Iguchi T."/>
            <person name="Janes D.E."/>
            <person name="Khan S.Y."/>
            <person name="Kohno S."/>
            <person name="de Koning A.J."/>
            <person name="Lance S.L."/>
            <person name="McCarthy F.M."/>
            <person name="McCormack J.E."/>
            <person name="Merchant M.E."/>
            <person name="Peterson D.G."/>
            <person name="Pollock D.D."/>
            <person name="Pourmand N."/>
            <person name="Raney B.J."/>
            <person name="Roessler K.A."/>
            <person name="Sanford J.R."/>
            <person name="Sawyer R.H."/>
            <person name="Schmidt C.J."/>
            <person name="Triplett E.W."/>
            <person name="Tuberville T.D."/>
            <person name="Venegas-Anaya M."/>
            <person name="Howard J.T."/>
            <person name="Jarvis E.D."/>
            <person name="Guillette L.J.Jr."/>
            <person name="Glenn T.C."/>
            <person name="Green R.E."/>
            <person name="Ray D.A."/>
        </authorList>
    </citation>
    <scope>NUCLEOTIDE SEQUENCE [LARGE SCALE GENOMIC DNA]</scope>
    <source>
        <strain evidence="2">KSC_2009_1</strain>
    </source>
</reference>
<dbReference type="EMBL" id="AKHW03000533">
    <property type="protein sequence ID" value="KYO45869.1"/>
    <property type="molecule type" value="Genomic_DNA"/>
</dbReference>
<evidence type="ECO:0000256" key="1">
    <source>
        <dbReference type="SAM" id="MobiDB-lite"/>
    </source>
</evidence>
<organism evidence="2 3">
    <name type="scientific">Alligator mississippiensis</name>
    <name type="common">American alligator</name>
    <dbReference type="NCBI Taxonomy" id="8496"/>
    <lineage>
        <taxon>Eukaryota</taxon>
        <taxon>Metazoa</taxon>
        <taxon>Chordata</taxon>
        <taxon>Craniata</taxon>
        <taxon>Vertebrata</taxon>
        <taxon>Euteleostomi</taxon>
        <taxon>Archelosauria</taxon>
        <taxon>Archosauria</taxon>
        <taxon>Crocodylia</taxon>
        <taxon>Alligatoridae</taxon>
        <taxon>Alligatorinae</taxon>
        <taxon>Alligator</taxon>
    </lineage>
</organism>
<keyword evidence="3" id="KW-1185">Reference proteome</keyword>